<keyword evidence="5" id="KW-1185">Reference proteome</keyword>
<evidence type="ECO:0000256" key="2">
    <source>
        <dbReference type="ARBA" id="ARBA00023315"/>
    </source>
</evidence>
<feature type="domain" description="N-acetyltransferase" evidence="3">
    <location>
        <begin position="14"/>
        <end position="161"/>
    </location>
</feature>
<dbReference type="RefSeq" id="WP_357403325.1">
    <property type="nucleotide sequence ID" value="NZ_JBEYCD010000004.1"/>
</dbReference>
<evidence type="ECO:0000313" key="4">
    <source>
        <dbReference type="EMBL" id="MFI2473235.1"/>
    </source>
</evidence>
<evidence type="ECO:0000256" key="1">
    <source>
        <dbReference type="ARBA" id="ARBA00022679"/>
    </source>
</evidence>
<keyword evidence="1" id="KW-0808">Transferase</keyword>
<sequence>MTSSTPPTRPPLTVVTVDWAHPDAVALREEMAAEVGPRYADLARTVRGNANAVDESTVHRTFVAYSGGAAGHAAVRWNAGELELKRMFVRPAHRGSGVADALLLAAEDAARAEGLPRLILQTGHLQPEAVRFYVRSGYHRIPIFPPYEVLPLSNCFAKQLK</sequence>
<accession>A0ABW7WWL2</accession>
<dbReference type="PROSITE" id="PS51186">
    <property type="entry name" value="GNAT"/>
    <property type="match status" value="1"/>
</dbReference>
<dbReference type="PANTHER" id="PTHR43877:SF2">
    <property type="entry name" value="AMINOALKYLPHOSPHONATE N-ACETYLTRANSFERASE-RELATED"/>
    <property type="match status" value="1"/>
</dbReference>
<dbReference type="Pfam" id="PF00583">
    <property type="entry name" value="Acetyltransf_1"/>
    <property type="match status" value="1"/>
</dbReference>
<dbReference type="EMBL" id="JBIRYO010000004">
    <property type="protein sequence ID" value="MFI2473235.1"/>
    <property type="molecule type" value="Genomic_DNA"/>
</dbReference>
<gene>
    <name evidence="4" type="ORF">ACH49W_07625</name>
</gene>
<evidence type="ECO:0000259" key="3">
    <source>
        <dbReference type="PROSITE" id="PS51186"/>
    </source>
</evidence>
<protein>
    <submittedName>
        <fullName evidence="4">GNAT family N-acetyltransferase</fullName>
    </submittedName>
</protein>
<dbReference type="Gene3D" id="3.40.630.30">
    <property type="match status" value="1"/>
</dbReference>
<dbReference type="InterPro" id="IPR050832">
    <property type="entry name" value="Bact_Acetyltransf"/>
</dbReference>
<keyword evidence="2" id="KW-0012">Acyltransferase</keyword>
<name>A0ABW7WWL2_9NOCA</name>
<dbReference type="Proteomes" id="UP001611415">
    <property type="component" value="Unassembled WGS sequence"/>
</dbReference>
<comment type="caution">
    <text evidence="4">The sequence shown here is derived from an EMBL/GenBank/DDBJ whole genome shotgun (WGS) entry which is preliminary data.</text>
</comment>
<dbReference type="PANTHER" id="PTHR43877">
    <property type="entry name" value="AMINOALKYLPHOSPHONATE N-ACETYLTRANSFERASE-RELATED-RELATED"/>
    <property type="match status" value="1"/>
</dbReference>
<proteinExistence type="predicted"/>
<dbReference type="InterPro" id="IPR000182">
    <property type="entry name" value="GNAT_dom"/>
</dbReference>
<dbReference type="InterPro" id="IPR016181">
    <property type="entry name" value="Acyl_CoA_acyltransferase"/>
</dbReference>
<organism evidence="4 5">
    <name type="scientific">Nocardia xishanensis</name>
    <dbReference type="NCBI Taxonomy" id="238964"/>
    <lineage>
        <taxon>Bacteria</taxon>
        <taxon>Bacillati</taxon>
        <taxon>Actinomycetota</taxon>
        <taxon>Actinomycetes</taxon>
        <taxon>Mycobacteriales</taxon>
        <taxon>Nocardiaceae</taxon>
        <taxon>Nocardia</taxon>
    </lineage>
</organism>
<evidence type="ECO:0000313" key="5">
    <source>
        <dbReference type="Proteomes" id="UP001611415"/>
    </source>
</evidence>
<dbReference type="SUPFAM" id="SSF55729">
    <property type="entry name" value="Acyl-CoA N-acyltransferases (Nat)"/>
    <property type="match status" value="1"/>
</dbReference>
<reference evidence="4 5" key="1">
    <citation type="submission" date="2024-10" db="EMBL/GenBank/DDBJ databases">
        <title>The Natural Products Discovery Center: Release of the First 8490 Sequenced Strains for Exploring Actinobacteria Biosynthetic Diversity.</title>
        <authorList>
            <person name="Kalkreuter E."/>
            <person name="Kautsar S.A."/>
            <person name="Yang D."/>
            <person name="Bader C.D."/>
            <person name="Teijaro C.N."/>
            <person name="Fluegel L."/>
            <person name="Davis C.M."/>
            <person name="Simpson J.R."/>
            <person name="Lauterbach L."/>
            <person name="Steele A.D."/>
            <person name="Gui C."/>
            <person name="Meng S."/>
            <person name="Li G."/>
            <person name="Viehrig K."/>
            <person name="Ye F."/>
            <person name="Su P."/>
            <person name="Kiefer A.F."/>
            <person name="Nichols A."/>
            <person name="Cepeda A.J."/>
            <person name="Yan W."/>
            <person name="Fan B."/>
            <person name="Jiang Y."/>
            <person name="Adhikari A."/>
            <person name="Zheng C.-J."/>
            <person name="Schuster L."/>
            <person name="Cowan T.M."/>
            <person name="Smanski M.J."/>
            <person name="Chevrette M.G."/>
            <person name="De Carvalho L.P.S."/>
            <person name="Shen B."/>
        </authorList>
    </citation>
    <scope>NUCLEOTIDE SEQUENCE [LARGE SCALE GENOMIC DNA]</scope>
    <source>
        <strain evidence="4 5">NPDC019275</strain>
    </source>
</reference>